<accession>A0A6S7FC36</accession>
<feature type="compositionally biased region" description="Basic and acidic residues" evidence="2">
    <location>
        <begin position="324"/>
        <end position="338"/>
    </location>
</feature>
<feature type="region of interest" description="Disordered" evidence="2">
    <location>
        <begin position="181"/>
        <end position="214"/>
    </location>
</feature>
<proteinExistence type="predicted"/>
<dbReference type="InterPro" id="IPR036514">
    <property type="entry name" value="SGNH_hydro_sf"/>
</dbReference>
<dbReference type="AlphaFoldDB" id="A0A6S7FC36"/>
<organism evidence="3 4">
    <name type="scientific">Paramuricea clavata</name>
    <name type="common">Red gorgonian</name>
    <name type="synonym">Violescent sea-whip</name>
    <dbReference type="NCBI Taxonomy" id="317549"/>
    <lineage>
        <taxon>Eukaryota</taxon>
        <taxon>Metazoa</taxon>
        <taxon>Cnidaria</taxon>
        <taxon>Anthozoa</taxon>
        <taxon>Octocorallia</taxon>
        <taxon>Malacalcyonacea</taxon>
        <taxon>Plexauridae</taxon>
        <taxon>Paramuricea</taxon>
    </lineage>
</organism>
<keyword evidence="4" id="KW-1185">Reference proteome</keyword>
<protein>
    <submittedName>
        <fullName evidence="3">Uncharacterized protein</fullName>
    </submittedName>
</protein>
<evidence type="ECO:0000313" key="4">
    <source>
        <dbReference type="Proteomes" id="UP001152795"/>
    </source>
</evidence>
<feature type="region of interest" description="Disordered" evidence="2">
    <location>
        <begin position="301"/>
        <end position="357"/>
    </location>
</feature>
<keyword evidence="1" id="KW-0175">Coiled coil</keyword>
<dbReference type="Proteomes" id="UP001152795">
    <property type="component" value="Unassembled WGS sequence"/>
</dbReference>
<dbReference type="OrthoDB" id="6015928at2759"/>
<dbReference type="SUPFAM" id="SSF52266">
    <property type="entry name" value="SGNH hydrolase"/>
    <property type="match status" value="1"/>
</dbReference>
<dbReference type="EMBL" id="CACRXK020000013">
    <property type="protein sequence ID" value="CAB3976794.1"/>
    <property type="molecule type" value="Genomic_DNA"/>
</dbReference>
<feature type="coiled-coil region" evidence="1">
    <location>
        <begin position="235"/>
        <end position="276"/>
    </location>
</feature>
<reference evidence="3" key="1">
    <citation type="submission" date="2020-04" db="EMBL/GenBank/DDBJ databases">
        <authorList>
            <person name="Alioto T."/>
            <person name="Alioto T."/>
            <person name="Gomez Garrido J."/>
        </authorList>
    </citation>
    <scope>NUCLEOTIDE SEQUENCE</scope>
    <source>
        <strain evidence="3">A484AB</strain>
    </source>
</reference>
<sequence length="643" mass="73706">MSSTKNKSPDLSFMRYQFDEFKNTKAREVPFEEVDYSIYKASSNCIAFKTSEKRIGTWIKTFYYRYHAANSEIFQQDDEDSNNIARSLITSWEEQAAYNDNTKCEKITLSLAIQDKNQQENIATIIIYCSTGRIQIQGRLLHEWGDKEFPILKDLVDRNPEESSTLTKELENFLKSCLNKSQPTTEESSIPTFTPAKTVSESSPEPQTNQNPARESISTIKNNTANLELNFVAFQQEVIKSFEDLKNEKKEKDKELEQLKKRISSLEASNELLLKENTNLVAILKKQTTIEKKLKNITTQLEENHGKNTKQHDSESSSMIDASKNTEKMRNTELHPQTDPDLPSTEDTNTPATFYTPVDTRNPFLILEDEKTEPRLDNDKIQRVNKEEATSTNKIITESTIILCDSNGHKLDTKLLCPDTSSAYIRCPTIESAENILKQHDLKNPKTIILHSGTNDIEKRSVESICKDTHSLLSFIKSKHPHTRIILSSLLPRNDYLLEKAQKLNEQLIKISSEFTNTNLVKHDNLFRSTAILYDKKHLNSKGVKIFAKNLKGAYFGTTKKYQPTNRSSHQQPSTMYHPAKKTTFPPFHQPYPITPTLPHFQHPSSHPAVRTNGNANQWNSLVNYNIPEKLTELVTVLQRFLQ</sequence>
<comment type="caution">
    <text evidence="3">The sequence shown here is derived from an EMBL/GenBank/DDBJ whole genome shotgun (WGS) entry which is preliminary data.</text>
</comment>
<evidence type="ECO:0000313" key="3">
    <source>
        <dbReference type="EMBL" id="CAB3976794.1"/>
    </source>
</evidence>
<dbReference type="Gene3D" id="3.40.50.1110">
    <property type="entry name" value="SGNH hydrolase"/>
    <property type="match status" value="1"/>
</dbReference>
<name>A0A6S7FC36_PARCT</name>
<gene>
    <name evidence="3" type="ORF">PACLA_8A016446</name>
</gene>
<feature type="compositionally biased region" description="Basic and acidic residues" evidence="2">
    <location>
        <begin position="302"/>
        <end position="315"/>
    </location>
</feature>
<evidence type="ECO:0000256" key="1">
    <source>
        <dbReference type="SAM" id="Coils"/>
    </source>
</evidence>
<evidence type="ECO:0000256" key="2">
    <source>
        <dbReference type="SAM" id="MobiDB-lite"/>
    </source>
</evidence>